<feature type="domain" description="HTH marR-type" evidence="1">
    <location>
        <begin position="8"/>
        <end position="140"/>
    </location>
</feature>
<dbReference type="InterPro" id="IPR000835">
    <property type="entry name" value="HTH_MarR-typ"/>
</dbReference>
<dbReference type="PRINTS" id="PR00598">
    <property type="entry name" value="HTHMARR"/>
</dbReference>
<gene>
    <name evidence="2" type="ORF">NGM99_08040</name>
</gene>
<evidence type="ECO:0000313" key="2">
    <source>
        <dbReference type="EMBL" id="MCO6049741.1"/>
    </source>
</evidence>
<dbReference type="SUPFAM" id="SSF46785">
    <property type="entry name" value="Winged helix' DNA-binding domain"/>
    <property type="match status" value="1"/>
</dbReference>
<accession>A0ABT1C6D4</accession>
<dbReference type="PANTHER" id="PTHR33164:SF43">
    <property type="entry name" value="HTH-TYPE TRANSCRIPTIONAL REPRESSOR YETL"/>
    <property type="match status" value="1"/>
</dbReference>
<evidence type="ECO:0000313" key="3">
    <source>
        <dbReference type="Proteomes" id="UP001205906"/>
    </source>
</evidence>
<dbReference type="InterPro" id="IPR036390">
    <property type="entry name" value="WH_DNA-bd_sf"/>
</dbReference>
<keyword evidence="3" id="KW-1185">Reference proteome</keyword>
<dbReference type="EMBL" id="JAMXQS010000004">
    <property type="protein sequence ID" value="MCO6049741.1"/>
    <property type="molecule type" value="Genomic_DNA"/>
</dbReference>
<reference evidence="2 3" key="1">
    <citation type="submission" date="2022-06" db="EMBL/GenBank/DDBJ databases">
        <title>Mesorhizobium sp. strain RP14 Genome sequencing and assembly.</title>
        <authorList>
            <person name="Kim I."/>
        </authorList>
    </citation>
    <scope>NUCLEOTIDE SEQUENCE [LARGE SCALE GENOMIC DNA]</scope>
    <source>
        <strain evidence="3">RP14(2022)</strain>
    </source>
</reference>
<proteinExistence type="predicted"/>
<organism evidence="2 3">
    <name type="scientific">Mesorhizobium liriopis</name>
    <dbReference type="NCBI Taxonomy" id="2953882"/>
    <lineage>
        <taxon>Bacteria</taxon>
        <taxon>Pseudomonadati</taxon>
        <taxon>Pseudomonadota</taxon>
        <taxon>Alphaproteobacteria</taxon>
        <taxon>Hyphomicrobiales</taxon>
        <taxon>Phyllobacteriaceae</taxon>
        <taxon>Mesorhizobium</taxon>
    </lineage>
</organism>
<dbReference type="Gene3D" id="1.10.10.10">
    <property type="entry name" value="Winged helix-like DNA-binding domain superfamily/Winged helix DNA-binding domain"/>
    <property type="match status" value="1"/>
</dbReference>
<dbReference type="PANTHER" id="PTHR33164">
    <property type="entry name" value="TRANSCRIPTIONAL REGULATOR, MARR FAMILY"/>
    <property type="match status" value="1"/>
</dbReference>
<dbReference type="InterPro" id="IPR039422">
    <property type="entry name" value="MarR/SlyA-like"/>
</dbReference>
<dbReference type="SMART" id="SM00347">
    <property type="entry name" value="HTH_MARR"/>
    <property type="match status" value="1"/>
</dbReference>
<dbReference type="PROSITE" id="PS50995">
    <property type="entry name" value="HTH_MARR_2"/>
    <property type="match status" value="1"/>
</dbReference>
<dbReference type="RefSeq" id="WP_252817853.1">
    <property type="nucleotide sequence ID" value="NZ_JAMXQS010000004.1"/>
</dbReference>
<name>A0ABT1C6D4_9HYPH</name>
<sequence>MVKAKAKRSETIGQLHGAARLVRTALASRLNGHGFHAGQDGIMLALHAEDGQTPGQLAARLGVKPPTITKTINRLSAQGHLEKKPSSEDQRQSNVFLTETGREAIRDIEHAVKKTEKQALKDFDKKDRKALMKLLQRIEANLTDGASVDDHDDDGDELSVPLAIAASELSQAEQAADADKDV</sequence>
<protein>
    <submittedName>
        <fullName evidence="2">MarR family winged helix-turn-helix transcriptional regulator</fullName>
    </submittedName>
</protein>
<evidence type="ECO:0000259" key="1">
    <source>
        <dbReference type="PROSITE" id="PS50995"/>
    </source>
</evidence>
<dbReference type="Proteomes" id="UP001205906">
    <property type="component" value="Unassembled WGS sequence"/>
</dbReference>
<dbReference type="InterPro" id="IPR036388">
    <property type="entry name" value="WH-like_DNA-bd_sf"/>
</dbReference>
<dbReference type="Pfam" id="PF12802">
    <property type="entry name" value="MarR_2"/>
    <property type="match status" value="1"/>
</dbReference>
<comment type="caution">
    <text evidence="2">The sequence shown here is derived from an EMBL/GenBank/DDBJ whole genome shotgun (WGS) entry which is preliminary data.</text>
</comment>